<dbReference type="EMBL" id="JACXVP010000002">
    <property type="protein sequence ID" value="KAG5624726.1"/>
    <property type="molecule type" value="Genomic_DNA"/>
</dbReference>
<evidence type="ECO:0000313" key="2">
    <source>
        <dbReference type="Proteomes" id="UP000824120"/>
    </source>
</evidence>
<proteinExistence type="predicted"/>
<organism evidence="1 2">
    <name type="scientific">Solanum commersonii</name>
    <name type="common">Commerson's wild potato</name>
    <name type="synonym">Commerson's nightshade</name>
    <dbReference type="NCBI Taxonomy" id="4109"/>
    <lineage>
        <taxon>Eukaryota</taxon>
        <taxon>Viridiplantae</taxon>
        <taxon>Streptophyta</taxon>
        <taxon>Embryophyta</taxon>
        <taxon>Tracheophyta</taxon>
        <taxon>Spermatophyta</taxon>
        <taxon>Magnoliopsida</taxon>
        <taxon>eudicotyledons</taxon>
        <taxon>Gunneridae</taxon>
        <taxon>Pentapetalae</taxon>
        <taxon>asterids</taxon>
        <taxon>lamiids</taxon>
        <taxon>Solanales</taxon>
        <taxon>Solanaceae</taxon>
        <taxon>Solanoideae</taxon>
        <taxon>Solaneae</taxon>
        <taxon>Solanum</taxon>
    </lineage>
</organism>
<reference evidence="1 2" key="1">
    <citation type="submission" date="2020-09" db="EMBL/GenBank/DDBJ databases">
        <title>De no assembly of potato wild relative species, Solanum commersonii.</title>
        <authorList>
            <person name="Cho K."/>
        </authorList>
    </citation>
    <scope>NUCLEOTIDE SEQUENCE [LARGE SCALE GENOMIC DNA]</scope>
    <source>
        <strain evidence="1">LZ3.2</strain>
        <tissue evidence="1">Leaf</tissue>
    </source>
</reference>
<keyword evidence="2" id="KW-1185">Reference proteome</keyword>
<name>A0A9J6AJC5_SOLCO</name>
<sequence>MTSQGCFDLNYVLYHLFQQWPSYYYLHCVVYHTNPDGILESFNNPNAISNSVLNEYLSSLPIPIPIIVLHLNSSPAISISDKSNMKKFHNRVTDGGDFYEGRATSCLDRGNKVQSDAQIKSVPHKHECGLNLELNVNFRRKPYVQFKEVQHIISSEIPSVGNRISPGSVLYKLKSILMAQFANWVLRGIQNLGEIRRKGFALGSGKRIE</sequence>
<evidence type="ECO:0000313" key="1">
    <source>
        <dbReference type="EMBL" id="KAG5624726.1"/>
    </source>
</evidence>
<dbReference type="AlphaFoldDB" id="A0A9J6AJC5"/>
<dbReference type="Proteomes" id="UP000824120">
    <property type="component" value="Chromosome 2"/>
</dbReference>
<accession>A0A9J6AJC5</accession>
<protein>
    <submittedName>
        <fullName evidence="1">Uncharacterized protein</fullName>
    </submittedName>
</protein>
<comment type="caution">
    <text evidence="1">The sequence shown here is derived from an EMBL/GenBank/DDBJ whole genome shotgun (WGS) entry which is preliminary data.</text>
</comment>
<gene>
    <name evidence="1" type="ORF">H5410_009944</name>
</gene>